<dbReference type="PANTHER" id="PTHR46382:SF1">
    <property type="entry name" value="PHOSPHATIDATE CYTIDYLYLTRANSFERASE"/>
    <property type="match status" value="1"/>
</dbReference>
<evidence type="ECO:0000256" key="18">
    <source>
        <dbReference type="ARBA" id="ARBA00029893"/>
    </source>
</evidence>
<dbReference type="OrthoDB" id="5290710at2"/>
<feature type="transmembrane region" description="Helical" evidence="24">
    <location>
        <begin position="59"/>
        <end position="75"/>
    </location>
</feature>
<feature type="transmembrane region" description="Helical" evidence="24">
    <location>
        <begin position="81"/>
        <end position="100"/>
    </location>
</feature>
<dbReference type="AlphaFoldDB" id="A0A150WQW6"/>
<evidence type="ECO:0000313" key="25">
    <source>
        <dbReference type="EMBL" id="KYG66595.1"/>
    </source>
</evidence>
<evidence type="ECO:0000256" key="1">
    <source>
        <dbReference type="ARBA" id="ARBA00001698"/>
    </source>
</evidence>
<feature type="transmembrane region" description="Helical" evidence="24">
    <location>
        <begin position="142"/>
        <end position="162"/>
    </location>
</feature>
<accession>A0A150WQW6</accession>
<feature type="transmembrane region" description="Helical" evidence="24">
    <location>
        <begin position="258"/>
        <end position="276"/>
    </location>
</feature>
<gene>
    <name evidence="25" type="ORF">AZI86_05990</name>
</gene>
<dbReference type="EMBL" id="LUKE01000001">
    <property type="protein sequence ID" value="KYG66595.1"/>
    <property type="molecule type" value="Genomic_DNA"/>
</dbReference>
<evidence type="ECO:0000256" key="14">
    <source>
        <dbReference type="ARBA" id="ARBA00023098"/>
    </source>
</evidence>
<name>A0A150WQW6_BDEBC</name>
<keyword evidence="12 25" id="KW-0548">Nucleotidyltransferase</keyword>
<dbReference type="Pfam" id="PF01148">
    <property type="entry name" value="CTP_transf_1"/>
    <property type="match status" value="1"/>
</dbReference>
<dbReference type="GO" id="GO:0016024">
    <property type="term" value="P:CDP-diacylglycerol biosynthetic process"/>
    <property type="evidence" value="ECO:0007669"/>
    <property type="project" value="TreeGrafter"/>
</dbReference>
<keyword evidence="26" id="KW-1185">Reference proteome</keyword>
<proteinExistence type="inferred from homology"/>
<evidence type="ECO:0000256" key="24">
    <source>
        <dbReference type="SAM" id="Phobius"/>
    </source>
</evidence>
<comment type="catalytic activity">
    <reaction evidence="1">
        <text>a 1,2-diacyl-sn-glycero-3-phosphate + CTP + H(+) = a CDP-1,2-diacyl-sn-glycerol + diphosphate</text>
        <dbReference type="Rhea" id="RHEA:16229"/>
        <dbReference type="ChEBI" id="CHEBI:15378"/>
        <dbReference type="ChEBI" id="CHEBI:33019"/>
        <dbReference type="ChEBI" id="CHEBI:37563"/>
        <dbReference type="ChEBI" id="CHEBI:58332"/>
        <dbReference type="ChEBI" id="CHEBI:58608"/>
        <dbReference type="EC" id="2.7.7.41"/>
    </reaction>
</comment>
<keyword evidence="16" id="KW-0594">Phospholipid biosynthesis</keyword>
<evidence type="ECO:0000256" key="4">
    <source>
        <dbReference type="ARBA" id="ARBA00005189"/>
    </source>
</evidence>
<evidence type="ECO:0000256" key="15">
    <source>
        <dbReference type="ARBA" id="ARBA00023136"/>
    </source>
</evidence>
<keyword evidence="17" id="KW-1208">Phospholipid metabolism</keyword>
<evidence type="ECO:0000256" key="22">
    <source>
        <dbReference type="ARBA" id="ARBA00032743"/>
    </source>
</evidence>
<feature type="transmembrane region" description="Helical" evidence="24">
    <location>
        <begin position="183"/>
        <end position="202"/>
    </location>
</feature>
<evidence type="ECO:0000256" key="17">
    <source>
        <dbReference type="ARBA" id="ARBA00023264"/>
    </source>
</evidence>
<dbReference type="RefSeq" id="WP_061834159.1">
    <property type="nucleotide sequence ID" value="NZ_LUKE01000001.1"/>
</dbReference>
<evidence type="ECO:0000256" key="13">
    <source>
        <dbReference type="ARBA" id="ARBA00022989"/>
    </source>
</evidence>
<dbReference type="PANTHER" id="PTHR46382">
    <property type="entry name" value="PHOSPHATIDATE CYTIDYLYLTRANSFERASE"/>
    <property type="match status" value="1"/>
</dbReference>
<reference evidence="25 26" key="1">
    <citation type="submission" date="2016-03" db="EMBL/GenBank/DDBJ databases">
        <authorList>
            <person name="Ploux O."/>
        </authorList>
    </citation>
    <scope>NUCLEOTIDE SEQUENCE [LARGE SCALE GENOMIC DNA]</scope>
    <source>
        <strain evidence="25 26">R0</strain>
    </source>
</reference>
<organism evidence="25 26">
    <name type="scientific">Bdellovibrio bacteriovorus</name>
    <dbReference type="NCBI Taxonomy" id="959"/>
    <lineage>
        <taxon>Bacteria</taxon>
        <taxon>Pseudomonadati</taxon>
        <taxon>Bdellovibrionota</taxon>
        <taxon>Bdellovibrionia</taxon>
        <taxon>Bdellovibrionales</taxon>
        <taxon>Pseudobdellovibrionaceae</taxon>
        <taxon>Bdellovibrio</taxon>
    </lineage>
</organism>
<evidence type="ECO:0000256" key="11">
    <source>
        <dbReference type="ARBA" id="ARBA00022692"/>
    </source>
</evidence>
<evidence type="ECO:0000256" key="2">
    <source>
        <dbReference type="ARBA" id="ARBA00004651"/>
    </source>
</evidence>
<evidence type="ECO:0000256" key="20">
    <source>
        <dbReference type="ARBA" id="ARBA00032253"/>
    </source>
</evidence>
<comment type="subcellular location">
    <subcellularLocation>
        <location evidence="2">Cell membrane</location>
        <topology evidence="2">Multi-pass membrane protein</topology>
    </subcellularLocation>
</comment>
<feature type="transmembrane region" description="Helical" evidence="24">
    <location>
        <begin position="33"/>
        <end position="52"/>
    </location>
</feature>
<dbReference type="Proteomes" id="UP000075320">
    <property type="component" value="Unassembled WGS sequence"/>
</dbReference>
<evidence type="ECO:0000313" key="26">
    <source>
        <dbReference type="Proteomes" id="UP000075320"/>
    </source>
</evidence>
<evidence type="ECO:0000256" key="12">
    <source>
        <dbReference type="ARBA" id="ARBA00022695"/>
    </source>
</evidence>
<evidence type="ECO:0000256" key="8">
    <source>
        <dbReference type="ARBA" id="ARBA00022475"/>
    </source>
</evidence>
<evidence type="ECO:0000256" key="9">
    <source>
        <dbReference type="ARBA" id="ARBA00022516"/>
    </source>
</evidence>
<evidence type="ECO:0000256" key="21">
    <source>
        <dbReference type="ARBA" id="ARBA00032396"/>
    </source>
</evidence>
<evidence type="ECO:0000256" key="5">
    <source>
        <dbReference type="ARBA" id="ARBA00010185"/>
    </source>
</evidence>
<evidence type="ECO:0000256" key="6">
    <source>
        <dbReference type="ARBA" id="ARBA00012487"/>
    </source>
</evidence>
<dbReference type="GO" id="GO:0005886">
    <property type="term" value="C:plasma membrane"/>
    <property type="evidence" value="ECO:0007669"/>
    <property type="project" value="UniProtKB-SubCell"/>
</dbReference>
<keyword evidence="14" id="KW-0443">Lipid metabolism</keyword>
<feature type="transmembrane region" description="Helical" evidence="24">
    <location>
        <begin position="7"/>
        <end position="27"/>
    </location>
</feature>
<keyword evidence="9" id="KW-0444">Lipid biosynthesis</keyword>
<comment type="pathway">
    <text evidence="3">Phospholipid metabolism; CDP-diacylglycerol biosynthesis; CDP-diacylglycerol from sn-glycerol 3-phosphate: step 3/3.</text>
</comment>
<comment type="pathway">
    <text evidence="4">Lipid metabolism.</text>
</comment>
<dbReference type="EC" id="2.7.7.41" evidence="6"/>
<evidence type="ECO:0000256" key="16">
    <source>
        <dbReference type="ARBA" id="ARBA00023209"/>
    </source>
</evidence>
<comment type="caution">
    <text evidence="25">The sequence shown here is derived from an EMBL/GenBank/DDBJ whole genome shotgun (WGS) entry which is preliminary data.</text>
</comment>
<evidence type="ECO:0000256" key="10">
    <source>
        <dbReference type="ARBA" id="ARBA00022679"/>
    </source>
</evidence>
<feature type="transmembrane region" description="Helical" evidence="24">
    <location>
        <begin position="208"/>
        <end position="228"/>
    </location>
</feature>
<evidence type="ECO:0000256" key="19">
    <source>
        <dbReference type="ARBA" id="ARBA00031825"/>
    </source>
</evidence>
<keyword evidence="11 24" id="KW-0812">Transmembrane</keyword>
<comment type="similarity">
    <text evidence="5">Belongs to the CDS family.</text>
</comment>
<keyword evidence="10 25" id="KW-0808">Transferase</keyword>
<protein>
    <recommendedName>
        <fullName evidence="7">Phosphatidate cytidylyltransferase</fullName>
        <ecNumber evidence="6">2.7.7.41</ecNumber>
    </recommendedName>
    <alternativeName>
        <fullName evidence="20">CDP-DAG synthase</fullName>
    </alternativeName>
    <alternativeName>
        <fullName evidence="22">CDP-DG synthase</fullName>
    </alternativeName>
    <alternativeName>
        <fullName evidence="18">CDP-diacylglycerol synthase</fullName>
    </alternativeName>
    <alternativeName>
        <fullName evidence="21">CDP-diglyceride pyrophosphorylase</fullName>
    </alternativeName>
    <alternativeName>
        <fullName evidence="23">CDP-diglyceride synthase</fullName>
    </alternativeName>
    <alternativeName>
        <fullName evidence="19">CTP:phosphatidate cytidylyltransferase</fullName>
    </alternativeName>
</protein>
<evidence type="ECO:0000256" key="3">
    <source>
        <dbReference type="ARBA" id="ARBA00005119"/>
    </source>
</evidence>
<evidence type="ECO:0000256" key="23">
    <source>
        <dbReference type="ARBA" id="ARBA00033406"/>
    </source>
</evidence>
<dbReference type="GO" id="GO:0004605">
    <property type="term" value="F:phosphatidate cytidylyltransferase activity"/>
    <property type="evidence" value="ECO:0007669"/>
    <property type="project" value="UniProtKB-EC"/>
</dbReference>
<evidence type="ECO:0000256" key="7">
    <source>
        <dbReference type="ARBA" id="ARBA00019373"/>
    </source>
</evidence>
<keyword evidence="15 24" id="KW-0472">Membrane</keyword>
<sequence length="277" mass="29995">MTKWKSFLTRAITAIIALSVLIGLYVYLNVEGLKISVWLAVAIGSWELVGILFGNEKSWLLKALFYILCVVVFYATINSLAFGALAYSLALILFVIFVLLTQNRAGELAHMMEEHGKASLGLLYMGLLPAFSYKILEQSSGISWFVFLLAVVFAGDTMAYVFGMLMGKHKVMPAVSPKKTWEGSIGGIIGSVVAGLFCWIFAFPEMGLIPLLVLSAIAGFVGQFGDFFESLLKRVADVKDSGKIMPGHGGVLDRIDGVLFASPVILAGILTLSHLLS</sequence>
<keyword evidence="13 24" id="KW-1133">Transmembrane helix</keyword>
<keyword evidence="8" id="KW-1003">Cell membrane</keyword>